<gene>
    <name evidence="1" type="ORF">SAMN05216323_10991</name>
</gene>
<proteinExistence type="predicted"/>
<name>A0A1G6SQ11_9BACT</name>
<dbReference type="Gene3D" id="3.40.800.10">
    <property type="entry name" value="Ureohydrolase domain"/>
    <property type="match status" value="1"/>
</dbReference>
<protein>
    <submittedName>
        <fullName evidence="1">Arginase family enzyme</fullName>
    </submittedName>
</protein>
<dbReference type="EMBL" id="FMYP01000099">
    <property type="protein sequence ID" value="SDD18928.1"/>
    <property type="molecule type" value="Genomic_DNA"/>
</dbReference>
<evidence type="ECO:0000313" key="2">
    <source>
        <dbReference type="Proteomes" id="UP000199452"/>
    </source>
</evidence>
<accession>A0A1G6SQ11</accession>
<dbReference type="SUPFAM" id="SSF52768">
    <property type="entry name" value="Arginase/deacetylase"/>
    <property type="match status" value="1"/>
</dbReference>
<sequence>MTLEDILEPVSNAILAEATRLLPSTLARSILPIIPGLTSIAEAELLLLGVYAEPNNQGWSPNEVRKSLYQLFSPHGLGRVADLGNISNLLSADEQTKALEYIAEYCAREKKILVVFSPNQNHTLPLYIGLNNSHKDLGITIIDSSIDMGTMLGDKPTPQYISSILENAADTPKFISVIGIQSYLTNPMNVDLSSKMYLELLRLGELRADLKAAEPIIRDANLVSFDMTAIRYADNPECIAAGPNGLYAEEACLLARYAGFADKVDLFAVFGDFLPSSQNISTQLAAQLLWHFLDGFANRKHEYPLTNSKKLEKYIVKLGRDDEELVFYKSKKTDRWWMEIDSTKNNSSLVSCRYEDYQEACQQDIPYRWLFYYKKWN</sequence>
<dbReference type="STRING" id="1640674.SAMN05216323_10991"/>
<dbReference type="OrthoDB" id="931936at2"/>
<organism evidence="1 2">
    <name type="scientific">Williamwhitmania taraxaci</name>
    <dbReference type="NCBI Taxonomy" id="1640674"/>
    <lineage>
        <taxon>Bacteria</taxon>
        <taxon>Pseudomonadati</taxon>
        <taxon>Bacteroidota</taxon>
        <taxon>Bacteroidia</taxon>
        <taxon>Bacteroidales</taxon>
        <taxon>Williamwhitmaniaceae</taxon>
        <taxon>Williamwhitmania</taxon>
    </lineage>
</organism>
<dbReference type="RefSeq" id="WP_092440893.1">
    <property type="nucleotide sequence ID" value="NZ_FMYP01000099.1"/>
</dbReference>
<dbReference type="InterPro" id="IPR023696">
    <property type="entry name" value="Ureohydrolase_dom_sf"/>
</dbReference>
<reference evidence="1 2" key="1">
    <citation type="submission" date="2016-09" db="EMBL/GenBank/DDBJ databases">
        <authorList>
            <person name="Capua I."/>
            <person name="De Benedictis P."/>
            <person name="Joannis T."/>
            <person name="Lombin L.H."/>
            <person name="Cattoli G."/>
        </authorList>
    </citation>
    <scope>NUCLEOTIDE SEQUENCE [LARGE SCALE GENOMIC DNA]</scope>
    <source>
        <strain evidence="1 2">A7P-90m</strain>
    </source>
</reference>
<dbReference type="Proteomes" id="UP000199452">
    <property type="component" value="Unassembled WGS sequence"/>
</dbReference>
<evidence type="ECO:0000313" key="1">
    <source>
        <dbReference type="EMBL" id="SDD18928.1"/>
    </source>
</evidence>
<keyword evidence="2" id="KW-1185">Reference proteome</keyword>
<dbReference type="AlphaFoldDB" id="A0A1G6SQ11"/>